<name>A0ABN0IVX0_9LEPT</name>
<dbReference type="EMBL" id="AHMH02000143">
    <property type="protein sequence ID" value="EMM98766.1"/>
    <property type="molecule type" value="Genomic_DNA"/>
</dbReference>
<organism evidence="1 2">
    <name type="scientific">Leptospira noguchii str. 2007001578</name>
    <dbReference type="NCBI Taxonomy" id="1049974"/>
    <lineage>
        <taxon>Bacteria</taxon>
        <taxon>Pseudomonadati</taxon>
        <taxon>Spirochaetota</taxon>
        <taxon>Spirochaetia</taxon>
        <taxon>Leptospirales</taxon>
        <taxon>Leptospiraceae</taxon>
        <taxon>Leptospira</taxon>
    </lineage>
</organism>
<protein>
    <submittedName>
        <fullName evidence="1">Uncharacterized protein</fullName>
    </submittedName>
</protein>
<evidence type="ECO:0000313" key="1">
    <source>
        <dbReference type="EMBL" id="EMM98766.1"/>
    </source>
</evidence>
<reference evidence="1 2" key="1">
    <citation type="submission" date="2013-01" db="EMBL/GenBank/DDBJ databases">
        <authorList>
            <person name="Harkins D.M."/>
            <person name="Durkin A.S."/>
            <person name="Brinkac L.M."/>
            <person name="Haft D.H."/>
            <person name="Selengut J.D."/>
            <person name="Sanka R."/>
            <person name="DePew J."/>
            <person name="Purushe J."/>
            <person name="Whelen A.C."/>
            <person name="Vinetz J.M."/>
            <person name="Sutton G.G."/>
            <person name="Nierman W.C."/>
            <person name="Fouts D.E."/>
        </authorList>
    </citation>
    <scope>NUCLEOTIDE SEQUENCE [LARGE SCALE GENOMIC DNA]</scope>
    <source>
        <strain evidence="1 2">2007001578</strain>
    </source>
</reference>
<dbReference type="Proteomes" id="UP000012099">
    <property type="component" value="Unassembled WGS sequence"/>
</dbReference>
<evidence type="ECO:0000313" key="2">
    <source>
        <dbReference type="Proteomes" id="UP000012099"/>
    </source>
</evidence>
<keyword evidence="2" id="KW-1185">Reference proteome</keyword>
<gene>
    <name evidence="1" type="ORF">LEP1GSC035_4364</name>
</gene>
<comment type="caution">
    <text evidence="1">The sequence shown here is derived from an EMBL/GenBank/DDBJ whole genome shotgun (WGS) entry which is preliminary data.</text>
</comment>
<sequence>MEIHFSTTLMFIRKIITFRLKVVRKKLQLGISYLQFLSRFLFFKISIGSIF</sequence>
<proteinExistence type="predicted"/>
<accession>A0ABN0IVX0</accession>